<evidence type="ECO:0000256" key="2">
    <source>
        <dbReference type="SAM" id="Phobius"/>
    </source>
</evidence>
<organism evidence="3 4">
    <name type="scientific">Ditylenchus dipsaci</name>
    <dbReference type="NCBI Taxonomy" id="166011"/>
    <lineage>
        <taxon>Eukaryota</taxon>
        <taxon>Metazoa</taxon>
        <taxon>Ecdysozoa</taxon>
        <taxon>Nematoda</taxon>
        <taxon>Chromadorea</taxon>
        <taxon>Rhabditida</taxon>
        <taxon>Tylenchina</taxon>
        <taxon>Tylenchomorpha</taxon>
        <taxon>Sphaerularioidea</taxon>
        <taxon>Anguinidae</taxon>
        <taxon>Anguininae</taxon>
        <taxon>Ditylenchus</taxon>
    </lineage>
</organism>
<keyword evidence="2" id="KW-0812">Transmembrane</keyword>
<feature type="region of interest" description="Disordered" evidence="1">
    <location>
        <begin position="225"/>
        <end position="276"/>
    </location>
</feature>
<dbReference type="Proteomes" id="UP000887574">
    <property type="component" value="Unplaced"/>
</dbReference>
<reference evidence="4" key="1">
    <citation type="submission" date="2022-11" db="UniProtKB">
        <authorList>
            <consortium name="WormBaseParasite"/>
        </authorList>
    </citation>
    <scope>IDENTIFICATION</scope>
</reference>
<keyword evidence="2" id="KW-1133">Transmembrane helix</keyword>
<evidence type="ECO:0000313" key="3">
    <source>
        <dbReference type="Proteomes" id="UP000887574"/>
    </source>
</evidence>
<feature type="transmembrane region" description="Helical" evidence="2">
    <location>
        <begin position="98"/>
        <end position="116"/>
    </location>
</feature>
<feature type="compositionally biased region" description="Basic and acidic residues" evidence="1">
    <location>
        <begin position="233"/>
        <end position="250"/>
    </location>
</feature>
<name>A0A915DEW3_9BILA</name>
<sequence length="303" mass="33944">MKRHNFTSRRGTTVCRKPHLDYVSKIIQFIKYVGYFDGSVLGLDLCGLTNAGDGSEDDFIHCFKAHGPIPEGFEMLKEARAMETAAEVSARRMKRMDVMIRTLLNLLLLICVRVELSLGTMHCLVSRPGYGLVSEECPPNTVACRIRIDHNAVEFYQYSPLYDRNQFVCVLKTSMEVNKSLAVNRNDLDVFGAGASVTPTSARHYINKNIHSNDQSYCTCQHHHHSHHQTVAGKERGNERVGALSEEKRRQGQKTASAHLSSNTPNTGGQPDSDAVHLQSMRYNGGREKEPGLQLCPILHHIQ</sequence>
<evidence type="ECO:0000313" key="4">
    <source>
        <dbReference type="WBParaSite" id="jg18703"/>
    </source>
</evidence>
<accession>A0A915DEW3</accession>
<feature type="compositionally biased region" description="Polar residues" evidence="1">
    <location>
        <begin position="253"/>
        <end position="270"/>
    </location>
</feature>
<keyword evidence="2" id="KW-0472">Membrane</keyword>
<proteinExistence type="predicted"/>
<evidence type="ECO:0000256" key="1">
    <source>
        <dbReference type="SAM" id="MobiDB-lite"/>
    </source>
</evidence>
<dbReference type="AlphaFoldDB" id="A0A915DEW3"/>
<protein>
    <submittedName>
        <fullName evidence="4">Uncharacterized protein</fullName>
    </submittedName>
</protein>
<keyword evidence="3" id="KW-1185">Reference proteome</keyword>
<dbReference type="WBParaSite" id="jg18703">
    <property type="protein sequence ID" value="jg18703"/>
    <property type="gene ID" value="jg18703"/>
</dbReference>